<dbReference type="Gene3D" id="3.30.160.60">
    <property type="entry name" value="Classic Zinc Finger"/>
    <property type="match status" value="1"/>
</dbReference>
<feature type="region of interest" description="Disordered" evidence="2">
    <location>
        <begin position="326"/>
        <end position="450"/>
    </location>
</feature>
<name>A0ABR3AHA9_9AGAR</name>
<feature type="compositionally biased region" description="Polar residues" evidence="2">
    <location>
        <begin position="258"/>
        <end position="269"/>
    </location>
</feature>
<feature type="region of interest" description="Disordered" evidence="2">
    <location>
        <begin position="254"/>
        <end position="286"/>
    </location>
</feature>
<comment type="caution">
    <text evidence="4">The sequence shown here is derived from an EMBL/GenBank/DDBJ whole genome shotgun (WGS) entry which is preliminary data.</text>
</comment>
<dbReference type="PROSITE" id="PS50157">
    <property type="entry name" value="ZINC_FINGER_C2H2_2"/>
    <property type="match status" value="1"/>
</dbReference>
<keyword evidence="1" id="KW-0863">Zinc-finger</keyword>
<evidence type="ECO:0000313" key="4">
    <source>
        <dbReference type="EMBL" id="KAL0072709.1"/>
    </source>
</evidence>
<feature type="compositionally biased region" description="Basic and acidic residues" evidence="2">
    <location>
        <begin position="1"/>
        <end position="13"/>
    </location>
</feature>
<evidence type="ECO:0000256" key="2">
    <source>
        <dbReference type="SAM" id="MobiDB-lite"/>
    </source>
</evidence>
<keyword evidence="1" id="KW-0479">Metal-binding</keyword>
<feature type="compositionally biased region" description="Low complexity" evidence="2">
    <location>
        <begin position="127"/>
        <end position="141"/>
    </location>
</feature>
<keyword evidence="1" id="KW-0862">Zinc</keyword>
<keyword evidence="5" id="KW-1185">Reference proteome</keyword>
<reference evidence="4 5" key="1">
    <citation type="submission" date="2024-05" db="EMBL/GenBank/DDBJ databases">
        <title>A draft genome resource for the thread blight pathogen Marasmius tenuissimus strain MS-2.</title>
        <authorList>
            <person name="Yulfo-Soto G.E."/>
            <person name="Baruah I.K."/>
            <person name="Amoako-Attah I."/>
            <person name="Bukari Y."/>
            <person name="Meinhardt L.W."/>
            <person name="Bailey B.A."/>
            <person name="Cohen S.P."/>
        </authorList>
    </citation>
    <scope>NUCLEOTIDE SEQUENCE [LARGE SCALE GENOMIC DNA]</scope>
    <source>
        <strain evidence="4 5">MS-2</strain>
    </source>
</reference>
<organism evidence="4 5">
    <name type="scientific">Marasmius tenuissimus</name>
    <dbReference type="NCBI Taxonomy" id="585030"/>
    <lineage>
        <taxon>Eukaryota</taxon>
        <taxon>Fungi</taxon>
        <taxon>Dikarya</taxon>
        <taxon>Basidiomycota</taxon>
        <taxon>Agaricomycotina</taxon>
        <taxon>Agaricomycetes</taxon>
        <taxon>Agaricomycetidae</taxon>
        <taxon>Agaricales</taxon>
        <taxon>Marasmiineae</taxon>
        <taxon>Marasmiaceae</taxon>
        <taxon>Marasmius</taxon>
    </lineage>
</organism>
<feature type="compositionally biased region" description="Acidic residues" evidence="2">
    <location>
        <begin position="421"/>
        <end position="431"/>
    </location>
</feature>
<evidence type="ECO:0000313" key="5">
    <source>
        <dbReference type="Proteomes" id="UP001437256"/>
    </source>
</evidence>
<dbReference type="InterPro" id="IPR013087">
    <property type="entry name" value="Znf_C2H2_type"/>
</dbReference>
<sequence length="543" mass="60637">MSSDVVHDKDIHQDNNGQHTRHHKRRGNWQQSHESFESSVQSGITQPYGDSIRYMAESSGGTTKPLGRSEGHHDDEGEAEEKSERPGRSKKEFFLGENTSIIPPVPDGYESDFHKYYPKRTHRRSASRSSSQHSASSDDTSMVYPTYTLQPAKFDSPSRATSPHPYIIGPSSAYTSNPSPFDYRNPPYRETSPPCSLSGPTSPGFPLSRDTGTYVTSYTRGNYPCPDRNDAEKYSTSRYVSSLDFDTRLFPLDPHSPSRYSPDSLSLSAKAQGKQRRHVDDDYDADCDSGIPSSELADLCLENGTSHPYSPVHLSMVDPYYSERLQYDGHARPPGPRAPLPPRTSAIVPPPRLPPPPHLHPLPKSLLLPQAPQDSHLSPFVPGRNPRGRPKSNTVSGLERDESPANRKSSKRATKRPAQGSDDEGDEEWDPGAENPSKGDVSGSPTVKKKRKTNRYPCLVAGCKETFTRKNDVRRHVMNAAIHRDSPEALMLQNKDKDIPTRCTYCNADLSRPDARMRHERTSACGKRTTQKMKDQMIVMRLT</sequence>
<feature type="compositionally biased region" description="Basic and acidic residues" evidence="2">
    <location>
        <begin position="67"/>
        <end position="94"/>
    </location>
</feature>
<dbReference type="Proteomes" id="UP001437256">
    <property type="component" value="Unassembled WGS sequence"/>
</dbReference>
<accession>A0ABR3AHA9</accession>
<feature type="compositionally biased region" description="Polar residues" evidence="2">
    <location>
        <begin position="28"/>
        <end position="45"/>
    </location>
</feature>
<feature type="region of interest" description="Disordered" evidence="2">
    <location>
        <begin position="1"/>
        <end position="210"/>
    </location>
</feature>
<feature type="domain" description="C2H2-type" evidence="3">
    <location>
        <begin position="456"/>
        <end position="488"/>
    </location>
</feature>
<feature type="compositionally biased region" description="Basic residues" evidence="2">
    <location>
        <begin position="116"/>
        <end position="126"/>
    </location>
</feature>
<protein>
    <recommendedName>
        <fullName evidence="3">C2H2-type domain-containing protein</fullName>
    </recommendedName>
</protein>
<proteinExistence type="predicted"/>
<evidence type="ECO:0000259" key="3">
    <source>
        <dbReference type="PROSITE" id="PS50157"/>
    </source>
</evidence>
<dbReference type="EMBL" id="JBBXMP010000001">
    <property type="protein sequence ID" value="KAL0072709.1"/>
    <property type="molecule type" value="Genomic_DNA"/>
</dbReference>
<evidence type="ECO:0000256" key="1">
    <source>
        <dbReference type="PROSITE-ProRule" id="PRU00042"/>
    </source>
</evidence>
<feature type="compositionally biased region" description="Pro residues" evidence="2">
    <location>
        <begin position="333"/>
        <end position="360"/>
    </location>
</feature>
<gene>
    <name evidence="4" type="ORF">AAF712_000472</name>
</gene>